<proteinExistence type="predicted"/>
<dbReference type="PATRIC" id="fig|595434.4.peg.396"/>
<feature type="region of interest" description="Disordered" evidence="1">
    <location>
        <begin position="14"/>
        <end position="50"/>
    </location>
</feature>
<sequence length="50" mass="5770">MIKLAKRFARRIEPGTPSLDTQTYVTFRPPRRNPPGGAMETRLNLRSPHH</sequence>
<accession>A0A0J1EPC7</accession>
<evidence type="ECO:0000313" key="3">
    <source>
        <dbReference type="Proteomes" id="UP000036367"/>
    </source>
</evidence>
<protein>
    <submittedName>
        <fullName evidence="2">Uncharacterized protein</fullName>
    </submittedName>
</protein>
<dbReference type="EMBL" id="LECT01000006">
    <property type="protein sequence ID" value="KLU07334.1"/>
    <property type="molecule type" value="Genomic_DNA"/>
</dbReference>
<reference evidence="2" key="1">
    <citation type="submission" date="2015-05" db="EMBL/GenBank/DDBJ databases">
        <title>Permanent draft genome of Rhodopirellula islandicus K833.</title>
        <authorList>
            <person name="Kizina J."/>
            <person name="Richter M."/>
            <person name="Glockner F.O."/>
            <person name="Harder J."/>
        </authorList>
    </citation>
    <scope>NUCLEOTIDE SEQUENCE [LARGE SCALE GENOMIC DNA]</scope>
    <source>
        <strain evidence="2">K833</strain>
    </source>
</reference>
<name>A0A0J1EPC7_RHOIS</name>
<organism evidence="2 3">
    <name type="scientific">Rhodopirellula islandica</name>
    <dbReference type="NCBI Taxonomy" id="595434"/>
    <lineage>
        <taxon>Bacteria</taxon>
        <taxon>Pseudomonadati</taxon>
        <taxon>Planctomycetota</taxon>
        <taxon>Planctomycetia</taxon>
        <taxon>Pirellulales</taxon>
        <taxon>Pirellulaceae</taxon>
        <taxon>Rhodopirellula</taxon>
    </lineage>
</organism>
<comment type="caution">
    <text evidence="2">The sequence shown here is derived from an EMBL/GenBank/DDBJ whole genome shotgun (WGS) entry which is preliminary data.</text>
</comment>
<evidence type="ECO:0000256" key="1">
    <source>
        <dbReference type="SAM" id="MobiDB-lite"/>
    </source>
</evidence>
<dbReference type="Proteomes" id="UP000036367">
    <property type="component" value="Unassembled WGS sequence"/>
</dbReference>
<evidence type="ECO:0000313" key="2">
    <source>
        <dbReference type="EMBL" id="KLU07334.1"/>
    </source>
</evidence>
<gene>
    <name evidence="2" type="ORF">RISK_000412</name>
</gene>
<keyword evidence="3" id="KW-1185">Reference proteome</keyword>
<dbReference type="AlphaFoldDB" id="A0A0J1EPC7"/>